<evidence type="ECO:0000256" key="3">
    <source>
        <dbReference type="ARBA" id="ARBA00023004"/>
    </source>
</evidence>
<dbReference type="InterPro" id="IPR036909">
    <property type="entry name" value="Cyt_c-like_dom_sf"/>
</dbReference>
<keyword evidence="5" id="KW-0732">Signal</keyword>
<dbReference type="Gene3D" id="1.10.760.10">
    <property type="entry name" value="Cytochrome c-like domain"/>
    <property type="match status" value="1"/>
</dbReference>
<keyword evidence="8" id="KW-1185">Reference proteome</keyword>
<evidence type="ECO:0000313" key="7">
    <source>
        <dbReference type="EMBL" id="NIY72485.1"/>
    </source>
</evidence>
<organism evidence="7 8">
    <name type="scientific">Marivivens donghaensis</name>
    <dbReference type="NCBI Taxonomy" id="1699413"/>
    <lineage>
        <taxon>Bacteria</taxon>
        <taxon>Pseudomonadati</taxon>
        <taxon>Pseudomonadota</taxon>
        <taxon>Alphaproteobacteria</taxon>
        <taxon>Rhodobacterales</taxon>
        <taxon>Paracoccaceae</taxon>
        <taxon>Marivivens group</taxon>
        <taxon>Marivivens</taxon>
    </lineage>
</organism>
<dbReference type="RefSeq" id="WP_167637877.1">
    <property type="nucleotide sequence ID" value="NZ_JAATOP010000005.1"/>
</dbReference>
<evidence type="ECO:0000256" key="5">
    <source>
        <dbReference type="SAM" id="SignalP"/>
    </source>
</evidence>
<sequence length="151" mass="15806">MQILKLSALLAIAAAPAFAEGDAAAGERAFRQCASCHHVVDDEGEVLAGRANTKTGPNLYGIVGAPVAHMGADFNYGDGILAANEAGLEWTVEDLVAYVQDPTAWLRDATGDSGARSKMSFRVRKAEDAEDIIAYLASLAPAPEEAEESAQ</sequence>
<keyword evidence="2 4" id="KW-0479">Metal-binding</keyword>
<name>A0ABX0VWP6_9RHOB</name>
<dbReference type="Proteomes" id="UP000709466">
    <property type="component" value="Unassembled WGS sequence"/>
</dbReference>
<comment type="caution">
    <text evidence="7">The sequence shown here is derived from an EMBL/GenBank/DDBJ whole genome shotgun (WGS) entry which is preliminary data.</text>
</comment>
<feature type="signal peptide" evidence="5">
    <location>
        <begin position="1"/>
        <end position="19"/>
    </location>
</feature>
<reference evidence="7 8" key="1">
    <citation type="submission" date="2020-03" db="EMBL/GenBank/DDBJ databases">
        <title>Bacterial isolates of synthetic phycosphere.</title>
        <authorList>
            <person name="Fu H."/>
            <person name="Moran M.A."/>
        </authorList>
    </citation>
    <scope>NUCLEOTIDE SEQUENCE [LARGE SCALE GENOMIC DNA]</scope>
    <source>
        <strain evidence="7 8">HF1</strain>
    </source>
</reference>
<keyword evidence="3 4" id="KW-0408">Iron</keyword>
<evidence type="ECO:0000313" key="8">
    <source>
        <dbReference type="Proteomes" id="UP000709466"/>
    </source>
</evidence>
<dbReference type="EMBL" id="JAATOP010000005">
    <property type="protein sequence ID" value="NIY72485.1"/>
    <property type="molecule type" value="Genomic_DNA"/>
</dbReference>
<dbReference type="SUPFAM" id="SSF46626">
    <property type="entry name" value="Cytochrome c"/>
    <property type="match status" value="1"/>
</dbReference>
<evidence type="ECO:0000256" key="2">
    <source>
        <dbReference type="ARBA" id="ARBA00022723"/>
    </source>
</evidence>
<feature type="chain" id="PRO_5045106653" evidence="5">
    <location>
        <begin position="20"/>
        <end position="151"/>
    </location>
</feature>
<accession>A0ABX0VWP6</accession>
<evidence type="ECO:0000256" key="1">
    <source>
        <dbReference type="ARBA" id="ARBA00022617"/>
    </source>
</evidence>
<evidence type="ECO:0000256" key="4">
    <source>
        <dbReference type="PROSITE-ProRule" id="PRU00433"/>
    </source>
</evidence>
<proteinExistence type="predicted"/>
<dbReference type="InterPro" id="IPR009056">
    <property type="entry name" value="Cyt_c-like_dom"/>
</dbReference>
<keyword evidence="1 4" id="KW-0349">Heme</keyword>
<feature type="domain" description="Cytochrome c" evidence="6">
    <location>
        <begin position="21"/>
        <end position="140"/>
    </location>
</feature>
<evidence type="ECO:0000259" key="6">
    <source>
        <dbReference type="PROSITE" id="PS51007"/>
    </source>
</evidence>
<protein>
    <submittedName>
        <fullName evidence="7">C-type cytochrome</fullName>
    </submittedName>
</protein>
<gene>
    <name evidence="7" type="ORF">HCZ30_08555</name>
</gene>
<dbReference type="PROSITE" id="PS51007">
    <property type="entry name" value="CYTC"/>
    <property type="match status" value="1"/>
</dbReference>